<dbReference type="EMBL" id="FQZE01000052">
    <property type="protein sequence ID" value="SHK03125.1"/>
    <property type="molecule type" value="Genomic_DNA"/>
</dbReference>
<evidence type="ECO:0000313" key="1">
    <source>
        <dbReference type="EMBL" id="SHK03125.1"/>
    </source>
</evidence>
<dbReference type="Proteomes" id="UP000184050">
    <property type="component" value="Unassembled WGS sequence"/>
</dbReference>
<sequence length="180" mass="20187">MGILKSLFGKPGKPVQNAIIYIEPEESDIPVAFQKTGKAGGATFAHLNKGMYRIIMALPPQKGKLANESEDLPDDLHVGYHKDKNIYFVREPGGFFTIRFSNLKNLYDDNITPLYETDKNDPGRLVVGKFEADGKFGSVTMKVSALTEKSFEKLIERYAEDVKMVIIRNEAPVITEEEDD</sequence>
<name>A0A1M6P586_9BACT</name>
<accession>A0A1M6P586</accession>
<reference evidence="1 2" key="1">
    <citation type="submission" date="2016-11" db="EMBL/GenBank/DDBJ databases">
        <authorList>
            <person name="Jaros S."/>
            <person name="Januszkiewicz K."/>
            <person name="Wedrychowicz H."/>
        </authorList>
    </citation>
    <scope>NUCLEOTIDE SEQUENCE [LARGE SCALE GENOMIC DNA]</scope>
    <source>
        <strain evidence="1 2">DSM 27063</strain>
    </source>
</reference>
<dbReference type="OrthoDB" id="9775095at2"/>
<gene>
    <name evidence="1" type="ORF">SAMN05444280_15211</name>
</gene>
<dbReference type="RefSeq" id="WP_073173885.1">
    <property type="nucleotide sequence ID" value="NZ_FQZE01000052.1"/>
</dbReference>
<organism evidence="1 2">
    <name type="scientific">Tangfeifania diversioriginum</name>
    <dbReference type="NCBI Taxonomy" id="1168035"/>
    <lineage>
        <taxon>Bacteria</taxon>
        <taxon>Pseudomonadati</taxon>
        <taxon>Bacteroidota</taxon>
        <taxon>Bacteroidia</taxon>
        <taxon>Marinilabiliales</taxon>
        <taxon>Prolixibacteraceae</taxon>
        <taxon>Tangfeifania</taxon>
    </lineage>
</organism>
<dbReference type="AlphaFoldDB" id="A0A1M6P586"/>
<protein>
    <submittedName>
        <fullName evidence="1">Uncharacterized protein</fullName>
    </submittedName>
</protein>
<evidence type="ECO:0000313" key="2">
    <source>
        <dbReference type="Proteomes" id="UP000184050"/>
    </source>
</evidence>
<proteinExistence type="predicted"/>
<keyword evidence="2" id="KW-1185">Reference proteome</keyword>